<organism evidence="14 15">
    <name type="scientific">Parvicella tangerina</name>
    <dbReference type="NCBI Taxonomy" id="2829795"/>
    <lineage>
        <taxon>Bacteria</taxon>
        <taxon>Pseudomonadati</taxon>
        <taxon>Bacteroidota</taxon>
        <taxon>Flavobacteriia</taxon>
        <taxon>Flavobacteriales</taxon>
        <taxon>Parvicellaceae</taxon>
        <taxon>Parvicella</taxon>
    </lineage>
</organism>
<evidence type="ECO:0000256" key="11">
    <source>
        <dbReference type="ARBA" id="ARBA00063644"/>
    </source>
</evidence>
<evidence type="ECO:0000256" key="5">
    <source>
        <dbReference type="ARBA" id="ARBA00022741"/>
    </source>
</evidence>
<dbReference type="SMART" id="SM00433">
    <property type="entry name" value="TOP2c"/>
    <property type="match status" value="1"/>
</dbReference>
<dbReference type="InterPro" id="IPR014721">
    <property type="entry name" value="Ribsml_uS5_D2-typ_fold_subgr"/>
</dbReference>
<dbReference type="InterPro" id="IPR020568">
    <property type="entry name" value="Ribosomal_Su5_D2-typ_SF"/>
</dbReference>
<dbReference type="Pfam" id="PF01751">
    <property type="entry name" value="Toprim"/>
    <property type="match status" value="1"/>
</dbReference>
<evidence type="ECO:0000256" key="7">
    <source>
        <dbReference type="ARBA" id="ARBA00022842"/>
    </source>
</evidence>
<keyword evidence="4" id="KW-0479">Metal-binding</keyword>
<dbReference type="InterPro" id="IPR001241">
    <property type="entry name" value="Topo_IIA"/>
</dbReference>
<sequence>MAEEKVSYTEENIRSLDWKEHIRMRPGMYIGKLGDGSSPDDGIYILLKEVMDNSIDEFVMGNGRKIKIKIGDGSVSVRDYGRGIPLGKVVDVVSKMNTGGKYDSKAFKKSVGLNGVGTKAVNALSNYFKVESYRDGKCKKVEFSAGNITKEYDLEDTDKENGTFVSFTPDPEVFKNYNYKTNYIEKMLWNYCYLNRGLTIHYNSKRFHSKNGLKDLLENNMDGDPLYPIIHLEGDDIEVAFTHARSYGEDYSSFVNGQHTTQGGTHQSAFREAVARVIKDFYGKYEPVDIRQSIVAAVSIKVIEPVFESQTKTKLGSLEIEPGGKSVRAFVMDFLKKKLDNYLHKNPDVADIIEKKIKQSEKERKELSGIRKIARERAKKANLHNKKLRDCKIHYNDLKKERREETSIFITEGDSASGSITKSRDVNTQAVFSLRGKPLNSYGLTKKVVYENEEFNLIQAALNIEDDMEDLRYNKVIIATDADVDGMHIRLLLLTFFLRFFPDLVKKGHVYILQTPLFRVRNKKETRYCYSDEERQKALKELGKNPEITRFKGLGEISPDEFKHFIGEDIRLEPVILSKDHSIEEVLTFYMGKNTPQRQEFIIENLKIEEAITEEV</sequence>
<dbReference type="InterPro" id="IPR018522">
    <property type="entry name" value="TopoIIA_CS"/>
</dbReference>
<comment type="catalytic activity">
    <reaction evidence="1">
        <text>ATP-dependent breakage, passage and rejoining of double-stranded DNA.</text>
        <dbReference type="EC" id="5.6.2.2"/>
    </reaction>
</comment>
<dbReference type="GO" id="GO:0003918">
    <property type="term" value="F:DNA topoisomerase type II (double strand cut, ATP-hydrolyzing) activity"/>
    <property type="evidence" value="ECO:0007669"/>
    <property type="project" value="UniProtKB-EC"/>
</dbReference>
<dbReference type="InterPro" id="IPR036890">
    <property type="entry name" value="HATPase_C_sf"/>
</dbReference>
<dbReference type="Pfam" id="PF02518">
    <property type="entry name" value="HATPase_c"/>
    <property type="match status" value="1"/>
</dbReference>
<keyword evidence="5" id="KW-0547">Nucleotide-binding</keyword>
<dbReference type="Pfam" id="PF00204">
    <property type="entry name" value="DNA_gyraseB"/>
    <property type="match status" value="1"/>
</dbReference>
<keyword evidence="8" id="KW-0799">Topoisomerase</keyword>
<dbReference type="FunFam" id="3.30.565.10:FF:000063">
    <property type="entry name" value="DNA topoisomerase (ATP-hydrolyzing)"/>
    <property type="match status" value="1"/>
</dbReference>
<evidence type="ECO:0000256" key="12">
    <source>
        <dbReference type="SAM" id="Coils"/>
    </source>
</evidence>
<dbReference type="RefSeq" id="WP_375140170.1">
    <property type="nucleotide sequence ID" value="NZ_OU015584.1"/>
</dbReference>
<evidence type="ECO:0000256" key="10">
    <source>
        <dbReference type="ARBA" id="ARBA00023235"/>
    </source>
</evidence>
<dbReference type="SUPFAM" id="SSF55874">
    <property type="entry name" value="ATPase domain of HSP90 chaperone/DNA topoisomerase II/histidine kinase"/>
    <property type="match status" value="1"/>
</dbReference>
<keyword evidence="9" id="KW-0238">DNA-binding</keyword>
<comment type="subunit">
    <text evidence="11">Heterotetramer composed of ParC and ParE.</text>
</comment>
<evidence type="ECO:0000256" key="4">
    <source>
        <dbReference type="ARBA" id="ARBA00022723"/>
    </source>
</evidence>
<dbReference type="InterPro" id="IPR000565">
    <property type="entry name" value="Topo_IIA_B"/>
</dbReference>
<dbReference type="InterPro" id="IPR013759">
    <property type="entry name" value="Topo_IIA_B_C"/>
</dbReference>
<dbReference type="GO" id="GO:0005524">
    <property type="term" value="F:ATP binding"/>
    <property type="evidence" value="ECO:0007669"/>
    <property type="project" value="UniProtKB-KW"/>
</dbReference>
<dbReference type="EC" id="5.6.2.2" evidence="3"/>
<dbReference type="SUPFAM" id="SSF56719">
    <property type="entry name" value="Type II DNA topoisomerase"/>
    <property type="match status" value="1"/>
</dbReference>
<dbReference type="GO" id="GO:0046872">
    <property type="term" value="F:metal ion binding"/>
    <property type="evidence" value="ECO:0007669"/>
    <property type="project" value="UniProtKB-KW"/>
</dbReference>
<dbReference type="EMBL" id="OU015584">
    <property type="protein sequence ID" value="CAG5085298.1"/>
    <property type="molecule type" value="Genomic_DNA"/>
</dbReference>
<keyword evidence="7" id="KW-0460">Magnesium</keyword>
<dbReference type="InterPro" id="IPR006171">
    <property type="entry name" value="TOPRIM_dom"/>
</dbReference>
<dbReference type="InterPro" id="IPR003594">
    <property type="entry name" value="HATPase_dom"/>
</dbReference>
<feature type="domain" description="Toprim" evidence="13">
    <location>
        <begin position="406"/>
        <end position="516"/>
    </location>
</feature>
<dbReference type="Gene3D" id="3.30.565.10">
    <property type="entry name" value="Histidine kinase-like ATPase, C-terminal domain"/>
    <property type="match status" value="1"/>
</dbReference>
<keyword evidence="12" id="KW-0175">Coiled coil</keyword>
<evidence type="ECO:0000256" key="6">
    <source>
        <dbReference type="ARBA" id="ARBA00022840"/>
    </source>
</evidence>
<dbReference type="KEGG" id="ptan:CRYO30217_02716"/>
<dbReference type="SMART" id="SM00387">
    <property type="entry name" value="HATPase_c"/>
    <property type="match status" value="1"/>
</dbReference>
<dbReference type="CDD" id="cd00822">
    <property type="entry name" value="TopoII_Trans_DNA_gyrase"/>
    <property type="match status" value="1"/>
</dbReference>
<dbReference type="GO" id="GO:0003677">
    <property type="term" value="F:DNA binding"/>
    <property type="evidence" value="ECO:0007669"/>
    <property type="project" value="UniProtKB-KW"/>
</dbReference>
<dbReference type="GO" id="GO:0006265">
    <property type="term" value="P:DNA topological change"/>
    <property type="evidence" value="ECO:0007669"/>
    <property type="project" value="InterPro"/>
</dbReference>
<evidence type="ECO:0000256" key="1">
    <source>
        <dbReference type="ARBA" id="ARBA00000185"/>
    </source>
</evidence>
<gene>
    <name evidence="14" type="primary">gyrB_1</name>
    <name evidence="14" type="ORF">CRYO30217_02716</name>
</gene>
<evidence type="ECO:0000256" key="9">
    <source>
        <dbReference type="ARBA" id="ARBA00023125"/>
    </source>
</evidence>
<keyword evidence="10 14" id="KW-0413">Isomerase</keyword>
<reference evidence="14" key="1">
    <citation type="submission" date="2021-04" db="EMBL/GenBank/DDBJ databases">
        <authorList>
            <person name="Rodrigo-Torres L."/>
            <person name="Arahal R. D."/>
            <person name="Lucena T."/>
        </authorList>
    </citation>
    <scope>NUCLEOTIDE SEQUENCE</scope>
    <source>
        <strain evidence="14">AS29M-1</strain>
    </source>
</reference>
<evidence type="ECO:0000313" key="14">
    <source>
        <dbReference type="EMBL" id="CAG5085298.1"/>
    </source>
</evidence>
<dbReference type="PROSITE" id="PS50880">
    <property type="entry name" value="TOPRIM"/>
    <property type="match status" value="1"/>
</dbReference>
<evidence type="ECO:0000256" key="2">
    <source>
        <dbReference type="ARBA" id="ARBA00001946"/>
    </source>
</evidence>
<dbReference type="PRINTS" id="PR00418">
    <property type="entry name" value="TPI2FAMILY"/>
</dbReference>
<keyword evidence="6" id="KW-0067">ATP-binding</keyword>
<evidence type="ECO:0000256" key="8">
    <source>
        <dbReference type="ARBA" id="ARBA00023029"/>
    </source>
</evidence>
<dbReference type="FunFam" id="3.40.50.670:FF:000006">
    <property type="entry name" value="DNA topoisomerase (ATP-hydrolyzing)"/>
    <property type="match status" value="1"/>
</dbReference>
<dbReference type="Gene3D" id="3.40.50.670">
    <property type="match status" value="1"/>
</dbReference>
<protein>
    <recommendedName>
        <fullName evidence="3">DNA topoisomerase (ATP-hydrolyzing)</fullName>
        <ecNumber evidence="3">5.6.2.2</ecNumber>
    </recommendedName>
</protein>
<comment type="cofactor">
    <cofactor evidence="2">
        <name>Mg(2+)</name>
        <dbReference type="ChEBI" id="CHEBI:18420"/>
    </cofactor>
</comment>
<evidence type="ECO:0000256" key="3">
    <source>
        <dbReference type="ARBA" id="ARBA00012895"/>
    </source>
</evidence>
<dbReference type="AlphaFoldDB" id="A0A916NCH8"/>
<dbReference type="PROSITE" id="PS00177">
    <property type="entry name" value="TOPOISOMERASE_II"/>
    <property type="match status" value="1"/>
</dbReference>
<dbReference type="Gene3D" id="3.30.230.10">
    <property type="match status" value="1"/>
</dbReference>
<feature type="coiled-coil region" evidence="12">
    <location>
        <begin position="350"/>
        <end position="377"/>
    </location>
</feature>
<evidence type="ECO:0000259" key="13">
    <source>
        <dbReference type="PROSITE" id="PS50880"/>
    </source>
</evidence>
<accession>A0A916NCH8</accession>
<name>A0A916NCH8_9FLAO</name>
<keyword evidence="15" id="KW-1185">Reference proteome</keyword>
<proteinExistence type="predicted"/>
<evidence type="ECO:0000313" key="15">
    <source>
        <dbReference type="Proteomes" id="UP000683507"/>
    </source>
</evidence>
<dbReference type="PRINTS" id="PR01159">
    <property type="entry name" value="DNAGYRASEB"/>
</dbReference>
<dbReference type="InterPro" id="IPR013760">
    <property type="entry name" value="Topo_IIA-like_dom_sf"/>
</dbReference>
<dbReference type="SUPFAM" id="SSF54211">
    <property type="entry name" value="Ribosomal protein S5 domain 2-like"/>
    <property type="match status" value="1"/>
</dbReference>
<dbReference type="PANTHER" id="PTHR45866">
    <property type="entry name" value="DNA GYRASE/TOPOISOMERASE SUBUNIT B"/>
    <property type="match status" value="1"/>
</dbReference>
<dbReference type="InterPro" id="IPR013506">
    <property type="entry name" value="Topo_IIA_bsu_dom2"/>
</dbReference>
<dbReference type="PANTHER" id="PTHR45866:SF2">
    <property type="entry name" value="DNA TOPOISOMERASE (ATP-HYDROLYZING)"/>
    <property type="match status" value="1"/>
</dbReference>
<dbReference type="Proteomes" id="UP000683507">
    <property type="component" value="Chromosome"/>
</dbReference>